<comment type="caution">
    <text evidence="3">The sequence shown here is derived from an EMBL/GenBank/DDBJ whole genome shotgun (WGS) entry which is preliminary data.</text>
</comment>
<dbReference type="NCBIfam" id="TIGR03086">
    <property type="entry name" value="TIGR03086 family metal-binding protein"/>
    <property type="match status" value="1"/>
</dbReference>
<dbReference type="RefSeq" id="WP_043781101.1">
    <property type="nucleotide sequence ID" value="NZ_JMQI01000030.1"/>
</dbReference>
<dbReference type="InterPro" id="IPR017517">
    <property type="entry name" value="Maleyloyr_isom"/>
</dbReference>
<keyword evidence="4" id="KW-1185">Reference proteome</keyword>
<proteinExistence type="predicted"/>
<organism evidence="3 4">
    <name type="scientific">Amycolatopsis rifamycinica</name>
    <dbReference type="NCBI Taxonomy" id="287986"/>
    <lineage>
        <taxon>Bacteria</taxon>
        <taxon>Bacillati</taxon>
        <taxon>Actinomycetota</taxon>
        <taxon>Actinomycetes</taxon>
        <taxon>Pseudonocardiales</taxon>
        <taxon>Pseudonocardiaceae</taxon>
        <taxon>Amycolatopsis</taxon>
    </lineage>
</organism>
<feature type="compositionally biased region" description="Low complexity" evidence="1">
    <location>
        <begin position="149"/>
        <end position="163"/>
    </location>
</feature>
<dbReference type="eggNOG" id="COG1576">
    <property type="taxonomic scope" value="Bacteria"/>
</dbReference>
<dbReference type="GO" id="GO:0046872">
    <property type="term" value="F:metal ion binding"/>
    <property type="evidence" value="ECO:0007669"/>
    <property type="project" value="InterPro"/>
</dbReference>
<dbReference type="Gene3D" id="1.20.120.450">
    <property type="entry name" value="dinb family like domain"/>
    <property type="match status" value="1"/>
</dbReference>
<evidence type="ECO:0000259" key="2">
    <source>
        <dbReference type="Pfam" id="PF11716"/>
    </source>
</evidence>
<reference evidence="3 4" key="1">
    <citation type="submission" date="2014-05" db="EMBL/GenBank/DDBJ databases">
        <title>Draft genome sequence of Amycolatopsis rifamycinica DSM 46095.</title>
        <authorList>
            <person name="Lal R."/>
            <person name="Saxena A."/>
            <person name="Kumari R."/>
            <person name="Mukherjee U."/>
            <person name="Singh P."/>
            <person name="Sangwan N."/>
            <person name="Mahato N.K."/>
        </authorList>
    </citation>
    <scope>NUCLEOTIDE SEQUENCE [LARGE SCALE GENOMIC DNA]</scope>
    <source>
        <strain evidence="3 4">DSM 46095</strain>
    </source>
</reference>
<dbReference type="InterPro" id="IPR017520">
    <property type="entry name" value="CHP03086"/>
</dbReference>
<protein>
    <recommendedName>
        <fullName evidence="2">Mycothiol-dependent maleylpyruvate isomerase metal-binding domain-containing protein</fullName>
    </recommendedName>
</protein>
<name>A0A066U1R6_9PSEU</name>
<feature type="region of interest" description="Disordered" evidence="1">
    <location>
        <begin position="149"/>
        <end position="172"/>
    </location>
</feature>
<sequence>MTGLDDFDRAASTVTGLVTAVRADQWALPTACADWDVRAVVNHLAHGNAKVAFWAGTAPPAPDGDYLGASPAEAFAESVTAARAVLAEPGLFTRQVTTPLGEVPGVFLVHMRVNEYLAHGWDIADATGRPTDFLPDLAERALRQWQSRFGAAPRRPGGPFGPEVEPRPDATPADRLAAFLGRKAVNG</sequence>
<dbReference type="InterPro" id="IPR024344">
    <property type="entry name" value="MDMPI_metal-binding"/>
</dbReference>
<dbReference type="Pfam" id="PF11716">
    <property type="entry name" value="MDMPI_N"/>
    <property type="match status" value="1"/>
</dbReference>
<accession>A0A066U1R6</accession>
<feature type="domain" description="Mycothiol-dependent maleylpyruvate isomerase metal-binding" evidence="2">
    <location>
        <begin position="8"/>
        <end position="124"/>
    </location>
</feature>
<gene>
    <name evidence="3" type="ORF">DV20_16725</name>
</gene>
<dbReference type="OrthoDB" id="5185819at2"/>
<dbReference type="SUPFAM" id="SSF109854">
    <property type="entry name" value="DinB/YfiT-like putative metalloenzymes"/>
    <property type="match status" value="1"/>
</dbReference>
<dbReference type="EMBL" id="JMQI01000030">
    <property type="protein sequence ID" value="KDN21035.1"/>
    <property type="molecule type" value="Genomic_DNA"/>
</dbReference>
<dbReference type="AlphaFoldDB" id="A0A066U1R6"/>
<dbReference type="STRING" id="287986.DV20_16725"/>
<evidence type="ECO:0000313" key="4">
    <source>
        <dbReference type="Proteomes" id="UP000027345"/>
    </source>
</evidence>
<evidence type="ECO:0000256" key="1">
    <source>
        <dbReference type="SAM" id="MobiDB-lite"/>
    </source>
</evidence>
<dbReference type="InterPro" id="IPR034660">
    <property type="entry name" value="DinB/YfiT-like"/>
</dbReference>
<dbReference type="Proteomes" id="UP000027345">
    <property type="component" value="Unassembled WGS sequence"/>
</dbReference>
<evidence type="ECO:0000313" key="3">
    <source>
        <dbReference type="EMBL" id="KDN21035.1"/>
    </source>
</evidence>
<dbReference type="NCBIfam" id="TIGR03083">
    <property type="entry name" value="maleylpyruvate isomerase family mycothiol-dependent enzyme"/>
    <property type="match status" value="1"/>
</dbReference>